<gene>
    <name evidence="3" type="ORF">CYPRO_1798</name>
</gene>
<dbReference type="InterPro" id="IPR008334">
    <property type="entry name" value="5'-Nucleotdase_C"/>
</dbReference>
<evidence type="ECO:0000313" key="3">
    <source>
        <dbReference type="EMBL" id="AXJ01048.1"/>
    </source>
</evidence>
<keyword evidence="4" id="KW-1185">Reference proteome</keyword>
<accession>A0A345UKP6</accession>
<dbReference type="KEGG" id="cprv:CYPRO_1798"/>
<feature type="chain" id="PRO_5016608388" evidence="1">
    <location>
        <begin position="26"/>
        <end position="256"/>
    </location>
</feature>
<proteinExistence type="predicted"/>
<dbReference type="PRINTS" id="PR01607">
    <property type="entry name" value="APYRASEFAMLY"/>
</dbReference>
<dbReference type="PANTHER" id="PTHR11575">
    <property type="entry name" value="5'-NUCLEOTIDASE-RELATED"/>
    <property type="match status" value="1"/>
</dbReference>
<dbReference type="GO" id="GO:0009166">
    <property type="term" value="P:nucleotide catabolic process"/>
    <property type="evidence" value="ECO:0007669"/>
    <property type="project" value="InterPro"/>
</dbReference>
<dbReference type="GO" id="GO:0030288">
    <property type="term" value="C:outer membrane-bounded periplasmic space"/>
    <property type="evidence" value="ECO:0007669"/>
    <property type="project" value="TreeGrafter"/>
</dbReference>
<evidence type="ECO:0000256" key="1">
    <source>
        <dbReference type="SAM" id="SignalP"/>
    </source>
</evidence>
<dbReference type="InterPro" id="IPR006179">
    <property type="entry name" value="5_nucleotidase/apyrase"/>
</dbReference>
<evidence type="ECO:0000313" key="4">
    <source>
        <dbReference type="Proteomes" id="UP000254808"/>
    </source>
</evidence>
<reference evidence="3 4" key="1">
    <citation type="submission" date="2018-03" db="EMBL/GenBank/DDBJ databases">
        <title>Phenotypic and genomic properties of Cyclonatronum proteinivorum gen. nov., sp. nov., a haloalkaliphilic bacteroidete from soda lakes possessing Na+-translocating rhodopsin.</title>
        <authorList>
            <person name="Toshchakov S.V."/>
            <person name="Korzhenkov A."/>
            <person name="Samarov N.I."/>
            <person name="Kublanov I.V."/>
            <person name="Muntyan M.S."/>
            <person name="Sorokin D.Y."/>
        </authorList>
    </citation>
    <scope>NUCLEOTIDE SEQUENCE [LARGE SCALE GENOMIC DNA]</scope>
    <source>
        <strain evidence="3 4">Omega</strain>
    </source>
</reference>
<dbReference type="PANTHER" id="PTHR11575:SF24">
    <property type="entry name" value="5'-NUCLEOTIDASE"/>
    <property type="match status" value="1"/>
</dbReference>
<organism evidence="3 4">
    <name type="scientific">Cyclonatronum proteinivorum</name>
    <dbReference type="NCBI Taxonomy" id="1457365"/>
    <lineage>
        <taxon>Bacteria</taxon>
        <taxon>Pseudomonadati</taxon>
        <taxon>Balneolota</taxon>
        <taxon>Balneolia</taxon>
        <taxon>Balneolales</taxon>
        <taxon>Cyclonatronaceae</taxon>
        <taxon>Cyclonatronum</taxon>
    </lineage>
</organism>
<sequence length="256" mass="28867">MVNKPQSLLKVMLLLFFLGSSTGCASLFSPDTQDRMHVVSGFDANLLEVDDTLTPDPEVVAFIEGYAIELNRIMNRRITVSRGVIERGQPESPLGNLTADILRFMSARELGQEVDIAILNRGGLRIPIPEGDVTVGTMFELMPFENYITLLRFDGRQIMQLAQELAEEGGEPVSGLRMRIADGRPTDLLINDDRVRPERSYWIATNNWLADGGGPLPTLWQPRERINTDVLIRDAFIEYLNTQPYIEPHTDGRIRR</sequence>
<feature type="domain" description="5'-Nucleotidase C-terminal" evidence="2">
    <location>
        <begin position="88"/>
        <end position="217"/>
    </location>
</feature>
<dbReference type="InterPro" id="IPR036907">
    <property type="entry name" value="5'-Nucleotdase_C_sf"/>
</dbReference>
<dbReference type="Pfam" id="PF02872">
    <property type="entry name" value="5_nucleotid_C"/>
    <property type="match status" value="1"/>
</dbReference>
<dbReference type="GO" id="GO:0016787">
    <property type="term" value="F:hydrolase activity"/>
    <property type="evidence" value="ECO:0007669"/>
    <property type="project" value="InterPro"/>
</dbReference>
<dbReference type="AlphaFoldDB" id="A0A345UKP6"/>
<dbReference type="Gene3D" id="3.90.780.10">
    <property type="entry name" value="5'-Nucleotidase, C-terminal domain"/>
    <property type="match status" value="1"/>
</dbReference>
<name>A0A345UKP6_9BACT</name>
<dbReference type="SUPFAM" id="SSF55816">
    <property type="entry name" value="5'-nucleotidase (syn. UDP-sugar hydrolase), C-terminal domain"/>
    <property type="match status" value="1"/>
</dbReference>
<keyword evidence="1" id="KW-0732">Signal</keyword>
<protein>
    <submittedName>
        <fullName evidence="3">5'-nucleotidase, C-terminal domain</fullName>
    </submittedName>
</protein>
<evidence type="ECO:0000259" key="2">
    <source>
        <dbReference type="Pfam" id="PF02872"/>
    </source>
</evidence>
<dbReference type="PROSITE" id="PS51257">
    <property type="entry name" value="PROKAR_LIPOPROTEIN"/>
    <property type="match status" value="1"/>
</dbReference>
<feature type="signal peptide" evidence="1">
    <location>
        <begin position="1"/>
        <end position="25"/>
    </location>
</feature>
<dbReference type="Proteomes" id="UP000254808">
    <property type="component" value="Chromosome"/>
</dbReference>
<dbReference type="EMBL" id="CP027806">
    <property type="protein sequence ID" value="AXJ01048.1"/>
    <property type="molecule type" value="Genomic_DNA"/>
</dbReference>